<dbReference type="Proteomes" id="UP000035909">
    <property type="component" value="Unassembled WGS sequence"/>
</dbReference>
<sequence length="229" mass="25566">MAVYIEELSKLVSDGLNELAEAIRSGKTPNNPVSETHFLSAWVTKAIKQQRYDHSVATTLVSWQKQARSQGTKAQMKQQFQQIQATYAGVPRQKGGEAEQAVEEKAADITRSQLTGLYASLTEKDWLVTTEYEVNRKVTHHTDGQASLVVCATQSKLAFDGDTADSLMVKPLSLFVRGDVRELVEVAYQHGLLLFKVTDYKSIVKYHGEYILYPRNAGPSIPEIPVQHQ</sequence>
<dbReference type="Pfam" id="PF11140">
    <property type="entry name" value="DUF2913"/>
    <property type="match status" value="1"/>
</dbReference>
<dbReference type="AlphaFoldDB" id="A0A0J1HAM6"/>
<dbReference type="STRING" id="320778.ABT57_12800"/>
<protein>
    <recommendedName>
        <fullName evidence="3">Alpha-acetolactate decarboxylase</fullName>
    </recommendedName>
</protein>
<dbReference type="OrthoDB" id="5814407at2"/>
<dbReference type="PATRIC" id="fig|320778.3.peg.2792"/>
<dbReference type="RefSeq" id="WP_047885625.1">
    <property type="nucleotide sequence ID" value="NZ_LDOU01000013.1"/>
</dbReference>
<proteinExistence type="predicted"/>
<evidence type="ECO:0000313" key="1">
    <source>
        <dbReference type="EMBL" id="KLV08698.1"/>
    </source>
</evidence>
<organism evidence="1 2">
    <name type="scientific">Photobacterium ganghwense</name>
    <dbReference type="NCBI Taxonomy" id="320778"/>
    <lineage>
        <taxon>Bacteria</taxon>
        <taxon>Pseudomonadati</taxon>
        <taxon>Pseudomonadota</taxon>
        <taxon>Gammaproteobacteria</taxon>
        <taxon>Vibrionales</taxon>
        <taxon>Vibrionaceae</taxon>
        <taxon>Photobacterium</taxon>
    </lineage>
</organism>
<dbReference type="InterPro" id="IPR021316">
    <property type="entry name" value="DUF2913"/>
</dbReference>
<reference evidence="1 2" key="1">
    <citation type="submission" date="2015-05" db="EMBL/GenBank/DDBJ databases">
        <title>Photobacterium galathea sp. nov.</title>
        <authorList>
            <person name="Machado H."/>
            <person name="Gram L."/>
        </authorList>
    </citation>
    <scope>NUCLEOTIDE SEQUENCE [LARGE SCALE GENOMIC DNA]</scope>
    <source>
        <strain evidence="1 2">DSM 22954</strain>
    </source>
</reference>
<evidence type="ECO:0000313" key="2">
    <source>
        <dbReference type="Proteomes" id="UP000035909"/>
    </source>
</evidence>
<evidence type="ECO:0008006" key="3">
    <source>
        <dbReference type="Google" id="ProtNLM"/>
    </source>
</evidence>
<name>A0A0J1HAM6_9GAMM</name>
<accession>A0A0J1HAM6</accession>
<gene>
    <name evidence="1" type="ORF">ABT57_12800</name>
</gene>
<comment type="caution">
    <text evidence="1">The sequence shown here is derived from an EMBL/GenBank/DDBJ whole genome shotgun (WGS) entry which is preliminary data.</text>
</comment>
<dbReference type="EMBL" id="LDOU01000013">
    <property type="protein sequence ID" value="KLV08698.1"/>
    <property type="molecule type" value="Genomic_DNA"/>
</dbReference>
<keyword evidence="2" id="KW-1185">Reference proteome</keyword>